<reference evidence="1" key="1">
    <citation type="submission" date="2021-04" db="EMBL/GenBank/DDBJ databases">
        <authorList>
            <consortium name="Wellcome Sanger Institute Data Sharing"/>
        </authorList>
    </citation>
    <scope>NUCLEOTIDE SEQUENCE [LARGE SCALE GENOMIC DNA]</scope>
</reference>
<accession>A0A665WTB1</accession>
<protein>
    <submittedName>
        <fullName evidence="1">Uncharacterized protein</fullName>
    </submittedName>
</protein>
<proteinExistence type="predicted"/>
<dbReference type="InParanoid" id="A0A665WTB1"/>
<sequence>ISPLSNTAAIFDSGFSAASLSFLASKRGLRASHIFNLASGSGNAGSSGSTTMCFLSRVHPLSFPFRPFGFRVGLASTDGVGVSAVTAFLEVEDAVDVVDFVQDSAAGASVGEGAALAFRQSLSLMGRFVFSKGLLVLCVKWAETFASLAIAESCPSLLEFESMFVLTCGWECTCASWADIALAVDDFISGFGVLSVTNVAEG</sequence>
<reference evidence="1" key="2">
    <citation type="submission" date="2025-08" db="UniProtKB">
        <authorList>
            <consortium name="Ensembl"/>
        </authorList>
    </citation>
    <scope>IDENTIFICATION</scope>
</reference>
<name>A0A665WTB1_ECHNA</name>
<dbReference type="AlphaFoldDB" id="A0A665WTB1"/>
<dbReference type="Ensembl" id="ENSENLT00000047926.1">
    <property type="protein sequence ID" value="ENSENLP00000046787.1"/>
    <property type="gene ID" value="ENSENLG00000019822.1"/>
</dbReference>
<keyword evidence="2" id="KW-1185">Reference proteome</keyword>
<organism evidence="1 2">
    <name type="scientific">Echeneis naucrates</name>
    <name type="common">Live sharksucker</name>
    <dbReference type="NCBI Taxonomy" id="173247"/>
    <lineage>
        <taxon>Eukaryota</taxon>
        <taxon>Metazoa</taxon>
        <taxon>Chordata</taxon>
        <taxon>Craniata</taxon>
        <taxon>Vertebrata</taxon>
        <taxon>Euteleostomi</taxon>
        <taxon>Actinopterygii</taxon>
        <taxon>Neopterygii</taxon>
        <taxon>Teleostei</taxon>
        <taxon>Neoteleostei</taxon>
        <taxon>Acanthomorphata</taxon>
        <taxon>Carangaria</taxon>
        <taxon>Carangiformes</taxon>
        <taxon>Echeneidae</taxon>
        <taxon>Echeneis</taxon>
    </lineage>
</organism>
<dbReference type="Proteomes" id="UP000472264">
    <property type="component" value="Chromosome 3"/>
</dbReference>
<evidence type="ECO:0000313" key="2">
    <source>
        <dbReference type="Proteomes" id="UP000472264"/>
    </source>
</evidence>
<reference evidence="1" key="3">
    <citation type="submission" date="2025-09" db="UniProtKB">
        <authorList>
            <consortium name="Ensembl"/>
        </authorList>
    </citation>
    <scope>IDENTIFICATION</scope>
</reference>
<evidence type="ECO:0000313" key="1">
    <source>
        <dbReference type="Ensembl" id="ENSENLP00000046787.1"/>
    </source>
</evidence>